<evidence type="ECO:0008006" key="6">
    <source>
        <dbReference type="Google" id="ProtNLM"/>
    </source>
</evidence>
<dbReference type="InterPro" id="IPR000048">
    <property type="entry name" value="IQ_motif_EF-hand-BS"/>
</dbReference>
<feature type="region of interest" description="Disordered" evidence="3">
    <location>
        <begin position="12"/>
        <end position="37"/>
    </location>
</feature>
<proteinExistence type="inferred from homology"/>
<keyword evidence="1" id="KW-0112">Calmodulin-binding</keyword>
<feature type="compositionally biased region" description="Polar residues" evidence="3">
    <location>
        <begin position="296"/>
        <end position="311"/>
    </location>
</feature>
<evidence type="ECO:0000313" key="4">
    <source>
        <dbReference type="EMBL" id="KAG6518216.1"/>
    </source>
</evidence>
<evidence type="ECO:0000313" key="5">
    <source>
        <dbReference type="Proteomes" id="UP000734854"/>
    </source>
</evidence>
<evidence type="ECO:0000256" key="2">
    <source>
        <dbReference type="ARBA" id="ARBA00024341"/>
    </source>
</evidence>
<comment type="caution">
    <text evidence="4">The sequence shown here is derived from an EMBL/GenBank/DDBJ whole genome shotgun (WGS) entry which is preliminary data.</text>
</comment>
<dbReference type="PANTHER" id="PTHR32295">
    <property type="entry name" value="IQ-DOMAIN 5-RELATED"/>
    <property type="match status" value="1"/>
</dbReference>
<dbReference type="GO" id="GO:0005516">
    <property type="term" value="F:calmodulin binding"/>
    <property type="evidence" value="ECO:0007669"/>
    <property type="project" value="UniProtKB-KW"/>
</dbReference>
<reference evidence="4 5" key="1">
    <citation type="submission" date="2020-08" db="EMBL/GenBank/DDBJ databases">
        <title>Plant Genome Project.</title>
        <authorList>
            <person name="Zhang R.-G."/>
        </authorList>
    </citation>
    <scope>NUCLEOTIDE SEQUENCE [LARGE SCALE GENOMIC DNA]</scope>
    <source>
        <tissue evidence="4">Rhizome</tissue>
    </source>
</reference>
<evidence type="ECO:0000256" key="3">
    <source>
        <dbReference type="SAM" id="MobiDB-lite"/>
    </source>
</evidence>
<sequence>MGRAARWFRNLWSGSKENKQTKDSSSTEARAEKKRWSFRKSQDSGDVTLGQNAASAAAAIEAAWFKCFYDKSKMRQSKNTIAVAAAVVHLAGNGASAAVVASHESAAAAAVRIQAAFRGYLARKAHRALKALVKLQALVRGYLVRKEAAAALHRMQALIRAQATVRAQRSRNLISDDRIFLPEIRHRRSLEKLEIDVRDRRLSTGFDGAVLARSPNIVEVDTWRAKLRPCCRNSTLSASESDVSILHSFTSPLPIQVPARISIPSRLHFPENEWWTTGKKCRLPATAHSTPRYRNDSSSPNYMTNTQSSTAKLRKRQPLSEVHLNSGISGATPMPCIHQPQEPFAWIPRRGSKE</sequence>
<comment type="similarity">
    <text evidence="2">Belongs to the IQD family.</text>
</comment>
<dbReference type="PANTHER" id="PTHR32295:SF10">
    <property type="entry name" value="PROTEIN IQ-DOMAIN 25"/>
    <property type="match status" value="1"/>
</dbReference>
<dbReference type="PROSITE" id="PS50096">
    <property type="entry name" value="IQ"/>
    <property type="match status" value="2"/>
</dbReference>
<accession>A0A8J5H0I9</accession>
<dbReference type="EMBL" id="JACMSC010000006">
    <property type="protein sequence ID" value="KAG6518216.1"/>
    <property type="molecule type" value="Genomic_DNA"/>
</dbReference>
<dbReference type="Proteomes" id="UP000734854">
    <property type="component" value="Unassembled WGS sequence"/>
</dbReference>
<organism evidence="4 5">
    <name type="scientific">Zingiber officinale</name>
    <name type="common">Ginger</name>
    <name type="synonym">Amomum zingiber</name>
    <dbReference type="NCBI Taxonomy" id="94328"/>
    <lineage>
        <taxon>Eukaryota</taxon>
        <taxon>Viridiplantae</taxon>
        <taxon>Streptophyta</taxon>
        <taxon>Embryophyta</taxon>
        <taxon>Tracheophyta</taxon>
        <taxon>Spermatophyta</taxon>
        <taxon>Magnoliopsida</taxon>
        <taxon>Liliopsida</taxon>
        <taxon>Zingiberales</taxon>
        <taxon>Zingiberaceae</taxon>
        <taxon>Zingiber</taxon>
    </lineage>
</organism>
<evidence type="ECO:0000256" key="1">
    <source>
        <dbReference type="ARBA" id="ARBA00022860"/>
    </source>
</evidence>
<feature type="region of interest" description="Disordered" evidence="3">
    <location>
        <begin position="286"/>
        <end position="318"/>
    </location>
</feature>
<dbReference type="Pfam" id="PF00612">
    <property type="entry name" value="IQ"/>
    <property type="match status" value="2"/>
</dbReference>
<gene>
    <name evidence="4" type="ORF">ZIOFF_021620</name>
</gene>
<dbReference type="OrthoDB" id="1704267at2759"/>
<keyword evidence="5" id="KW-1185">Reference proteome</keyword>
<name>A0A8J5H0I9_ZINOF</name>
<dbReference type="SMART" id="SM00015">
    <property type="entry name" value="IQ"/>
    <property type="match status" value="2"/>
</dbReference>
<protein>
    <recommendedName>
        <fullName evidence="6">DUF4005 domain-containing protein</fullName>
    </recommendedName>
</protein>
<dbReference type="AlphaFoldDB" id="A0A8J5H0I9"/>